<reference evidence="1" key="2">
    <citation type="journal article" date="2018" name="Genome Announc.">
        <title>First Report of a Complete Genome Sequence of White spot syndrome virus from India.</title>
        <authorList>
            <person name="Vinaya Kumar K."/>
            <person name="Shekhar M.S."/>
            <person name="Otta S.K."/>
            <person name="Karthic K."/>
            <person name="Ashok Kumar J."/>
            <person name="Gopikrishna G."/>
            <person name="Vijayan K.K."/>
        </authorList>
    </citation>
    <scope>NUCLEOTIDE SEQUENCE</scope>
    <source>
        <strain evidence="1">IN_AP4RU</strain>
    </source>
</reference>
<name>A0A2I6SBY0_9VIRU</name>
<accession>A0A2I6SBY0</accession>
<organism evidence="1">
    <name type="scientific">White spot syndrome virus</name>
    <dbReference type="NCBI Taxonomy" id="342409"/>
    <lineage>
        <taxon>Viruses</taxon>
        <taxon>Viruses incertae sedis</taxon>
        <taxon>Naldaviricetes</taxon>
        <taxon>Nimaviridae</taxon>
        <taxon>Whispovirus</taxon>
    </lineage>
</organism>
<evidence type="ECO:0000313" key="1">
    <source>
        <dbReference type="EMBL" id="AUO15070.1"/>
    </source>
</evidence>
<protein>
    <submittedName>
        <fullName evidence="1">WSSV261</fullName>
    </submittedName>
</protein>
<proteinExistence type="predicted"/>
<dbReference type="Proteomes" id="UP000267352">
    <property type="component" value="Segment"/>
</dbReference>
<sequence length="53" mass="6109">MLPQYEEQFIDQGLVLKTMGNIVQIVTASMTKVHLMEHFSKMMMRTNRGGLHS</sequence>
<reference evidence="1" key="1">
    <citation type="submission" date="2017-12" db="EMBL/GenBank/DDBJ databases">
        <authorList>
            <person name="Katneni V.K."/>
            <person name="Shekhar M.S."/>
            <person name="Otta S.K."/>
            <person name="Karthic K."/>
            <person name="Jangam A.K."/>
            <person name="Gopikrishna G."/>
            <person name="Vijayan K.K."/>
        </authorList>
    </citation>
    <scope>NUCLEOTIDE SEQUENCE [LARGE SCALE GENOMIC DNA]</scope>
    <source>
        <strain evidence="1">IN_AP4RU</strain>
    </source>
</reference>
<dbReference type="EMBL" id="MG702567">
    <property type="protein sequence ID" value="AUO15070.1"/>
    <property type="molecule type" value="Genomic_DNA"/>
</dbReference>